<organism evidence="2 3">
    <name type="scientific">Streptomyces qinglanensis</name>
    <dbReference type="NCBI Taxonomy" id="943816"/>
    <lineage>
        <taxon>Bacteria</taxon>
        <taxon>Bacillati</taxon>
        <taxon>Actinomycetota</taxon>
        <taxon>Actinomycetes</taxon>
        <taxon>Kitasatosporales</taxon>
        <taxon>Streptomycetaceae</taxon>
        <taxon>Streptomyces</taxon>
    </lineage>
</organism>
<dbReference type="EMBL" id="FOGO01000002">
    <property type="protein sequence ID" value="SER50756.1"/>
    <property type="molecule type" value="Genomic_DNA"/>
</dbReference>
<name>A0A1H9PQZ6_9ACTN</name>
<gene>
    <name evidence="2" type="ORF">SAMN05421870_102199</name>
</gene>
<accession>A0A1H9PQZ6</accession>
<keyword evidence="3" id="KW-1185">Reference proteome</keyword>
<evidence type="ECO:0000313" key="3">
    <source>
        <dbReference type="Proteomes" id="UP000182841"/>
    </source>
</evidence>
<feature type="compositionally biased region" description="Polar residues" evidence="1">
    <location>
        <begin position="85"/>
        <end position="99"/>
    </location>
</feature>
<protein>
    <submittedName>
        <fullName evidence="2">Uncharacterized protein</fullName>
    </submittedName>
</protein>
<proteinExistence type="predicted"/>
<evidence type="ECO:0000313" key="2">
    <source>
        <dbReference type="EMBL" id="SER50756.1"/>
    </source>
</evidence>
<feature type="region of interest" description="Disordered" evidence="1">
    <location>
        <begin position="49"/>
        <end position="99"/>
    </location>
</feature>
<dbReference type="AlphaFoldDB" id="A0A1H9PQZ6"/>
<dbReference type="Proteomes" id="UP000182841">
    <property type="component" value="Unassembled WGS sequence"/>
</dbReference>
<evidence type="ECO:0000256" key="1">
    <source>
        <dbReference type="SAM" id="MobiDB-lite"/>
    </source>
</evidence>
<sequence>MISLIRTAYDTEGRAVEDCDTVMVADAYVLAYQLHSNQGMSGRRYVCGTVPGNKQDPEKQTKTQVPDLGLHRGAGDGNRTRALSLGSTGHQAGNQVLTC</sequence>
<reference evidence="3" key="1">
    <citation type="submission" date="2016-10" db="EMBL/GenBank/DDBJ databases">
        <authorList>
            <person name="Varghese N."/>
            <person name="Submissions S."/>
        </authorList>
    </citation>
    <scope>NUCLEOTIDE SEQUENCE [LARGE SCALE GENOMIC DNA]</scope>
    <source>
        <strain evidence="3">CGMCC 4.6825</strain>
    </source>
</reference>